<dbReference type="GO" id="GO:0006281">
    <property type="term" value="P:DNA repair"/>
    <property type="evidence" value="ECO:0007669"/>
    <property type="project" value="UniProtKB-ARBA"/>
</dbReference>
<dbReference type="AlphaFoldDB" id="A0A9P8I3U1"/>
<dbReference type="InterPro" id="IPR006084">
    <property type="entry name" value="XPG/Rad2"/>
</dbReference>
<dbReference type="InterPro" id="IPR029060">
    <property type="entry name" value="PIN-like_dom_sf"/>
</dbReference>
<name>A0A9P8I3U1_9PEZI</name>
<keyword evidence="4" id="KW-1185">Reference proteome</keyword>
<reference evidence="3" key="1">
    <citation type="submission" date="2021-03" db="EMBL/GenBank/DDBJ databases">
        <title>Comparative genomics and phylogenomic investigation of the class Geoglossomycetes provide insights into ecological specialization and systematics.</title>
        <authorList>
            <person name="Melie T."/>
            <person name="Pirro S."/>
            <person name="Miller A.N."/>
            <person name="Quandt A."/>
        </authorList>
    </citation>
    <scope>NUCLEOTIDE SEQUENCE</scope>
    <source>
        <strain evidence="3">GBOQ0MN5Z8</strain>
    </source>
</reference>
<evidence type="ECO:0000256" key="1">
    <source>
        <dbReference type="SAM" id="MobiDB-lite"/>
    </source>
</evidence>
<feature type="region of interest" description="Disordered" evidence="1">
    <location>
        <begin position="783"/>
        <end position="824"/>
    </location>
</feature>
<accession>A0A9P8I3U1</accession>
<dbReference type="Gene3D" id="3.40.50.1010">
    <property type="entry name" value="5'-nuclease"/>
    <property type="match status" value="2"/>
</dbReference>
<evidence type="ECO:0000313" key="3">
    <source>
        <dbReference type="EMBL" id="KAH0542774.1"/>
    </source>
</evidence>
<sequence length="878" mass="95897">MMIYGEIGPGVRIALSKLATEKFLETGRPLRIAVDVSIWQFQIKSGKGGSNPALRTLYFRLLRLLSLSIQPLFVFDGTHKPPFKRGRRTCTTVSLPNFLTKQLLQLFGFPFIIARGEAEAECALLQREGIVDAVMSEDVDTLMFGCGRSMRNWSSEGVRGSNAPTHVSIYDASKIAAGTPGLDRAGMVLVALMSGGDYIPAGIPGCGIKVACEAARAGFGQSLFRLSKTDTAGLKAWRDSLAHELRSNESNFFRVKHKALQLPETFPNQQVLGYYTHPMVSSAEGIKRLKNELQWNGEIDVAGLRAFVADAFEWRYESGAKHFIRGLAPALLAWKLRTRGAATPADERPSKVEEENIVKSLCGKRTHFSTDGMPEVHVKYVPINIVGLDLGVEEQSDGSIETFDTEVSLPPEFDSVGDARVPAVNKPRPPYDPTELQGVWVGEPYVRVGVPLMFQNWEEKLRSKSVSARTAGRRREKRPAVKGGMKAGALDPFVKVTKPGLGPGQAEKANSITQPPPLEFFDPTSNQSSQLFREPDIHSACREAKNGSERCVARKENIARAASPTASATHTRSRRTSLDELPNEGPRALARVPPKKFSAPLSHGHRYSALGIYGPVKQVGDSRREQGLAQYEFRDYKDPASSRRAPKASKEHRSPLAPVSWLYKTGLEKELAPVCPVTPREHVPSHAGGALKERPSGNMADCPSPSKERSPTRHISGQNTKGYGLPRSPHQGPEQEGKPSESHTTPFRDGVSKTSLTEAKVDRRLDFSSTRLLLARDQMPLASTSLPLTSKSQPNRSPQKARGCPHLVSPPSPPGSAAGKKTSPANVDLELQTATKVMRIVAPRESLAGSWKEVDELEAATRNSVFVGVEVLDMTDGL</sequence>
<dbReference type="InterPro" id="IPR036279">
    <property type="entry name" value="5-3_exonuclease_C_sf"/>
</dbReference>
<dbReference type="CDD" id="cd09870">
    <property type="entry name" value="PIN_YEN1"/>
    <property type="match status" value="1"/>
</dbReference>
<dbReference type="Proteomes" id="UP000698800">
    <property type="component" value="Unassembled WGS sequence"/>
</dbReference>
<comment type="caution">
    <text evidence="3">The sequence shown here is derived from an EMBL/GenBank/DDBJ whole genome shotgun (WGS) entry which is preliminary data.</text>
</comment>
<dbReference type="SUPFAM" id="SSF88723">
    <property type="entry name" value="PIN domain-like"/>
    <property type="match status" value="1"/>
</dbReference>
<feature type="region of interest" description="Disordered" evidence="1">
    <location>
        <begin position="630"/>
        <end position="654"/>
    </location>
</feature>
<dbReference type="PANTHER" id="PTHR11081">
    <property type="entry name" value="FLAP ENDONUCLEASE FAMILY MEMBER"/>
    <property type="match status" value="1"/>
</dbReference>
<protein>
    <recommendedName>
        <fullName evidence="2">XPG-I domain-containing protein</fullName>
    </recommendedName>
</protein>
<feature type="region of interest" description="Disordered" evidence="1">
    <location>
        <begin position="557"/>
        <end position="601"/>
    </location>
</feature>
<dbReference type="GO" id="GO:0008821">
    <property type="term" value="F:crossover junction DNA endonuclease activity"/>
    <property type="evidence" value="ECO:0007669"/>
    <property type="project" value="InterPro"/>
</dbReference>
<dbReference type="InterPro" id="IPR037316">
    <property type="entry name" value="Yen1_H3TH"/>
</dbReference>
<evidence type="ECO:0000259" key="2">
    <source>
        <dbReference type="SMART" id="SM00484"/>
    </source>
</evidence>
<dbReference type="OrthoDB" id="2959108at2759"/>
<feature type="region of interest" description="Disordered" evidence="1">
    <location>
        <begin position="499"/>
        <end position="531"/>
    </location>
</feature>
<feature type="compositionally biased region" description="Low complexity" evidence="1">
    <location>
        <begin position="559"/>
        <end position="570"/>
    </location>
</feature>
<gene>
    <name evidence="3" type="ORF">FGG08_002822</name>
</gene>
<dbReference type="Pfam" id="PF00867">
    <property type="entry name" value="XPG_I"/>
    <property type="match status" value="1"/>
</dbReference>
<dbReference type="EMBL" id="JAGHQL010000046">
    <property type="protein sequence ID" value="KAH0542774.1"/>
    <property type="molecule type" value="Genomic_DNA"/>
</dbReference>
<dbReference type="FunFam" id="3.40.50.1010:FF:000037">
    <property type="entry name" value="Rad2-like endonuclease, putative (AFU_orthologue AFUA_3G13260)"/>
    <property type="match status" value="1"/>
</dbReference>
<dbReference type="Pfam" id="PF18380">
    <property type="entry name" value="GEN1_C"/>
    <property type="match status" value="1"/>
</dbReference>
<feature type="compositionally biased region" description="Polar residues" evidence="1">
    <location>
        <begin position="783"/>
        <end position="798"/>
    </location>
</feature>
<feature type="domain" description="XPG-I" evidence="2">
    <location>
        <begin position="105"/>
        <end position="181"/>
    </location>
</feature>
<feature type="region of interest" description="Disordered" evidence="1">
    <location>
        <begin position="678"/>
        <end position="756"/>
    </location>
</feature>
<feature type="region of interest" description="Disordered" evidence="1">
    <location>
        <begin position="465"/>
        <end position="484"/>
    </location>
</feature>
<feature type="compositionally biased region" description="Basic and acidic residues" evidence="1">
    <location>
        <begin position="630"/>
        <end position="641"/>
    </location>
</feature>
<dbReference type="InterPro" id="IPR006086">
    <property type="entry name" value="XPG-I_dom"/>
</dbReference>
<dbReference type="InterPro" id="IPR041177">
    <property type="entry name" value="GEN1_C"/>
</dbReference>
<evidence type="ECO:0000313" key="4">
    <source>
        <dbReference type="Proteomes" id="UP000698800"/>
    </source>
</evidence>
<dbReference type="PANTHER" id="PTHR11081:SF75">
    <property type="entry name" value="ENDONUCLEASE, PUTATIVE (AFU_ORTHOLOGUE AFUA_3G13260)-RELATED"/>
    <property type="match status" value="1"/>
</dbReference>
<dbReference type="GO" id="GO:0017108">
    <property type="term" value="F:5'-flap endonuclease activity"/>
    <property type="evidence" value="ECO:0007669"/>
    <property type="project" value="TreeGrafter"/>
</dbReference>
<proteinExistence type="predicted"/>
<organism evidence="3 4">
    <name type="scientific">Glutinoglossum americanum</name>
    <dbReference type="NCBI Taxonomy" id="1670608"/>
    <lineage>
        <taxon>Eukaryota</taxon>
        <taxon>Fungi</taxon>
        <taxon>Dikarya</taxon>
        <taxon>Ascomycota</taxon>
        <taxon>Pezizomycotina</taxon>
        <taxon>Geoglossomycetes</taxon>
        <taxon>Geoglossales</taxon>
        <taxon>Geoglossaceae</taxon>
        <taxon>Glutinoglossum</taxon>
    </lineage>
</organism>
<dbReference type="SUPFAM" id="SSF47807">
    <property type="entry name" value="5' to 3' exonuclease, C-terminal subdomain"/>
    <property type="match status" value="1"/>
</dbReference>
<dbReference type="PRINTS" id="PR00853">
    <property type="entry name" value="XPGRADSUPER"/>
</dbReference>
<dbReference type="SMART" id="SM00484">
    <property type="entry name" value="XPGI"/>
    <property type="match status" value="1"/>
</dbReference>
<dbReference type="CDD" id="cd09906">
    <property type="entry name" value="H3TH_YEN1"/>
    <property type="match status" value="1"/>
</dbReference>